<reference evidence="2 3" key="1">
    <citation type="journal article" date="2024" name="Environ. Microbiol.">
        <title>Novel evolutionary insights on the interactions of the Holosporales (Alphaproteobacteria) with eukaryotic hosts from comparative genomics.</title>
        <authorList>
            <person name="Giovannini M."/>
            <person name="Petroni G."/>
            <person name="Castelli M."/>
        </authorList>
    </citation>
    <scope>NUCLEOTIDE SEQUENCE [LARGE SCALE GENOMIC DNA]</scope>
    <source>
        <strain evidence="2 3">US_Bl 15I1</strain>
    </source>
</reference>
<dbReference type="GO" id="GO:0032259">
    <property type="term" value="P:methylation"/>
    <property type="evidence" value="ECO:0007669"/>
    <property type="project" value="UniProtKB-KW"/>
</dbReference>
<organism evidence="2 3">
    <name type="scientific">Candidatus Bealeia paramacronuclearis</name>
    <dbReference type="NCBI Taxonomy" id="1921001"/>
    <lineage>
        <taxon>Bacteria</taxon>
        <taxon>Pseudomonadati</taxon>
        <taxon>Pseudomonadota</taxon>
        <taxon>Alphaproteobacteria</taxon>
        <taxon>Holosporales</taxon>
        <taxon>Holosporaceae</taxon>
        <taxon>Candidatus Bealeia</taxon>
    </lineage>
</organism>
<dbReference type="GO" id="GO:0008168">
    <property type="term" value="F:methyltransferase activity"/>
    <property type="evidence" value="ECO:0007669"/>
    <property type="project" value="UniProtKB-KW"/>
</dbReference>
<evidence type="ECO:0000313" key="2">
    <source>
        <dbReference type="EMBL" id="WVX67265.1"/>
    </source>
</evidence>
<dbReference type="Proteomes" id="UP001330434">
    <property type="component" value="Chromosome"/>
</dbReference>
<sequence>MNKVLNYFKITICLTVVFLTAPVVAVEEGTDLWASHLIVVKKLNLAFSILKEKMTLVNQGIPQAKNFGYNFPGVLPPLESALTETHKLFKSHKEPPLILDAPSGWGYASWKFLVAGGRVVPMELQKELEPKIKENLMRAENYLPNEKSLKDLETFKGLVPLISMENVLNFERPAYDYRYDGTYSGNLIHFLTPDETELYTKKLYEVTKPGGFAVASVVGPCAEDVIVDFWEKQRKQEVKSPGYMTHEIDEFNDDEYVGAYKVGSTKPHFGKRYVTVHSMDPETLAKFYSNAGFEVKESYWYDADYSEESKKYKFDELSLSQLKEQRLRYSGILAFKPQSNTSSKGEQN</sequence>
<feature type="signal peptide" evidence="1">
    <location>
        <begin position="1"/>
        <end position="25"/>
    </location>
</feature>
<keyword evidence="2" id="KW-0808">Transferase</keyword>
<dbReference type="RefSeq" id="WP_331256038.1">
    <property type="nucleotide sequence ID" value="NZ_CP133270.1"/>
</dbReference>
<gene>
    <name evidence="2" type="ORF">Bealeia1_01464</name>
</gene>
<dbReference type="Gene3D" id="3.40.50.150">
    <property type="entry name" value="Vaccinia Virus protein VP39"/>
    <property type="match status" value="1"/>
</dbReference>
<proteinExistence type="predicted"/>
<evidence type="ECO:0000313" key="3">
    <source>
        <dbReference type="Proteomes" id="UP001330434"/>
    </source>
</evidence>
<dbReference type="SUPFAM" id="SSF53335">
    <property type="entry name" value="S-adenosyl-L-methionine-dependent methyltransferases"/>
    <property type="match status" value="1"/>
</dbReference>
<keyword evidence="3" id="KW-1185">Reference proteome</keyword>
<dbReference type="EMBL" id="CP133270">
    <property type="protein sequence ID" value="WVX67265.1"/>
    <property type="molecule type" value="Genomic_DNA"/>
</dbReference>
<accession>A0ABZ2C6D6</accession>
<protein>
    <submittedName>
        <fullName evidence="2">Methyltransferase</fullName>
    </submittedName>
</protein>
<feature type="chain" id="PRO_5045585248" evidence="1">
    <location>
        <begin position="26"/>
        <end position="348"/>
    </location>
</feature>
<evidence type="ECO:0000256" key="1">
    <source>
        <dbReference type="SAM" id="SignalP"/>
    </source>
</evidence>
<keyword evidence="1" id="KW-0732">Signal</keyword>
<dbReference type="InterPro" id="IPR029063">
    <property type="entry name" value="SAM-dependent_MTases_sf"/>
</dbReference>
<name>A0ABZ2C6D6_9PROT</name>
<keyword evidence="2" id="KW-0489">Methyltransferase</keyword>